<accession>A0A0P6XLU3</accession>
<comment type="caution">
    <text evidence="2">The sequence shown here is derived from an EMBL/GenBank/DDBJ whole genome shotgun (WGS) entry which is preliminary data.</text>
</comment>
<protein>
    <submittedName>
        <fullName evidence="2">Uncharacterized protein</fullName>
    </submittedName>
</protein>
<evidence type="ECO:0000313" key="2">
    <source>
        <dbReference type="EMBL" id="KPL83790.1"/>
    </source>
</evidence>
<dbReference type="Proteomes" id="UP000050544">
    <property type="component" value="Unassembled WGS sequence"/>
</dbReference>
<proteinExistence type="predicted"/>
<feature type="transmembrane region" description="Helical" evidence="1">
    <location>
        <begin position="125"/>
        <end position="141"/>
    </location>
</feature>
<gene>
    <name evidence="2" type="ORF">SE15_00590</name>
</gene>
<evidence type="ECO:0000313" key="3">
    <source>
        <dbReference type="Proteomes" id="UP000050544"/>
    </source>
</evidence>
<feature type="transmembrane region" description="Helical" evidence="1">
    <location>
        <begin position="18"/>
        <end position="35"/>
    </location>
</feature>
<dbReference type="STRING" id="869279.SE15_00590"/>
<feature type="transmembrane region" description="Helical" evidence="1">
    <location>
        <begin position="87"/>
        <end position="105"/>
    </location>
</feature>
<keyword evidence="1" id="KW-0472">Membrane</keyword>
<name>A0A0P6XLU3_9CHLR</name>
<keyword evidence="1" id="KW-1133">Transmembrane helix</keyword>
<keyword evidence="1" id="KW-0812">Transmembrane</keyword>
<dbReference type="AlphaFoldDB" id="A0A0P6XLU3"/>
<dbReference type="PATRIC" id="fig|869279.4.peg.118"/>
<reference evidence="2 3" key="1">
    <citation type="submission" date="2015-07" db="EMBL/GenBank/DDBJ databases">
        <title>Whole genome sequence of Thermanaerothrix daxensis DSM 23592.</title>
        <authorList>
            <person name="Hemp J."/>
            <person name="Ward L.M."/>
            <person name="Pace L.A."/>
            <person name="Fischer W.W."/>
        </authorList>
    </citation>
    <scope>NUCLEOTIDE SEQUENCE [LARGE SCALE GENOMIC DNA]</scope>
    <source>
        <strain evidence="2 3">GNS-1</strain>
    </source>
</reference>
<feature type="transmembrane region" description="Helical" evidence="1">
    <location>
        <begin position="146"/>
        <end position="163"/>
    </location>
</feature>
<evidence type="ECO:0000256" key="1">
    <source>
        <dbReference type="SAM" id="Phobius"/>
    </source>
</evidence>
<dbReference type="RefSeq" id="WP_054520173.1">
    <property type="nucleotide sequence ID" value="NZ_LGKO01000002.1"/>
</dbReference>
<feature type="transmembrane region" description="Helical" evidence="1">
    <location>
        <begin position="55"/>
        <end position="75"/>
    </location>
</feature>
<dbReference type="OrthoDB" id="161952at2"/>
<organism evidence="2 3">
    <name type="scientific">Thermanaerothrix daxensis</name>
    <dbReference type="NCBI Taxonomy" id="869279"/>
    <lineage>
        <taxon>Bacteria</taxon>
        <taxon>Bacillati</taxon>
        <taxon>Chloroflexota</taxon>
        <taxon>Anaerolineae</taxon>
        <taxon>Anaerolineales</taxon>
        <taxon>Anaerolineaceae</taxon>
        <taxon>Thermanaerothrix</taxon>
    </lineage>
</organism>
<feature type="transmembrane region" description="Helical" evidence="1">
    <location>
        <begin position="183"/>
        <end position="206"/>
    </location>
</feature>
<keyword evidence="3" id="KW-1185">Reference proteome</keyword>
<sequence>MTLASLPLDPLAFRQRRYLFGALVTLGIIALVAVLGPSERVLGAALRLVLLHGAWVWVGKVAFALAGLVGLGFWLMRRPAWAALSQALAWTGFLFWSTYLPMSLYLQVRIWGGVFWDEPRWRVPLMLWGVSLLLQVAMLVMREPGLAAVVNAGFAGLLWWQLGMTGTVLHPQSPVFGGDALRIQIHFVVLLGLCGGLMVQIALLLWPYARRLFYPA</sequence>
<dbReference type="EMBL" id="LGKO01000002">
    <property type="protein sequence ID" value="KPL83790.1"/>
    <property type="molecule type" value="Genomic_DNA"/>
</dbReference>